<dbReference type="GO" id="GO:0046872">
    <property type="term" value="F:metal ion binding"/>
    <property type="evidence" value="ECO:0007669"/>
    <property type="project" value="UniProtKB-KW"/>
</dbReference>
<feature type="binding site" evidence="3">
    <location>
        <position position="282"/>
    </location>
    <ligand>
        <name>Mg(2+)</name>
        <dbReference type="ChEBI" id="CHEBI:18420"/>
        <label>1</label>
    </ligand>
</feature>
<reference evidence="4 5" key="1">
    <citation type="submission" date="2017-05" db="EMBL/GenBank/DDBJ databases">
        <title>Vagococcus spp. assemblies.</title>
        <authorList>
            <person name="Gulvik C.A."/>
        </authorList>
    </citation>
    <scope>NUCLEOTIDE SEQUENCE [LARGE SCALE GENOMIC DNA]</scope>
    <source>
        <strain evidence="4 5">LMG 24798</strain>
    </source>
</reference>
<dbReference type="SUPFAM" id="SSF101478">
    <property type="entry name" value="ADP-ribosylglycohydrolase"/>
    <property type="match status" value="1"/>
</dbReference>
<feature type="binding site" evidence="3">
    <location>
        <position position="59"/>
    </location>
    <ligand>
        <name>Mg(2+)</name>
        <dbReference type="ChEBI" id="CHEBI:18420"/>
        <label>1</label>
    </ligand>
</feature>
<dbReference type="Pfam" id="PF03747">
    <property type="entry name" value="ADP_ribosyl_GH"/>
    <property type="match status" value="1"/>
</dbReference>
<feature type="binding site" evidence="3">
    <location>
        <position position="61"/>
    </location>
    <ligand>
        <name>Mg(2+)</name>
        <dbReference type="ChEBI" id="CHEBI:18420"/>
        <label>1</label>
    </ligand>
</feature>
<keyword evidence="3" id="KW-0460">Magnesium</keyword>
<comment type="cofactor">
    <cofactor evidence="3">
        <name>Mg(2+)</name>
        <dbReference type="ChEBI" id="CHEBI:18420"/>
    </cofactor>
    <text evidence="3">Binds 2 magnesium ions per subunit.</text>
</comment>
<dbReference type="InterPro" id="IPR036705">
    <property type="entry name" value="Ribosyl_crysJ1_sf"/>
</dbReference>
<sequence length="330" mass="35896">MKDKILGTLYGQAIGDAMGMPSELWPRQKVQQFFGYITKFLDGPESNIVAKNFQKGQFTDDTSQALVILDALFETDFSPNRTVIARRLIEWGEQHHAFEEEIFGPTSKAALYGIKNQQDVQQITDKAETNGAAMRISPIGLLFPTSKLAELVDYVREITIVTHSSDIALAGAATVAGAVCAAKEDFSWDEMMQYAFQAHDMGLALGAPTYSASIKARLKAGLQLAKKYEDDEEAFLQAVYDVIGSGVLLSESVPAALTIAYYSREVKQCAVLCANLGGDTDTIGAMATAVCGARTGCNAIPAELIEQIDACNAHDLQMYGAKINHYLERK</sequence>
<evidence type="ECO:0000256" key="1">
    <source>
        <dbReference type="ARBA" id="ARBA00010702"/>
    </source>
</evidence>
<name>A0A430B331_9ENTE</name>
<feature type="binding site" evidence="3">
    <location>
        <position position="60"/>
    </location>
    <ligand>
        <name>Mg(2+)</name>
        <dbReference type="ChEBI" id="CHEBI:18420"/>
        <label>1</label>
    </ligand>
</feature>
<evidence type="ECO:0000313" key="4">
    <source>
        <dbReference type="EMBL" id="RSU14719.1"/>
    </source>
</evidence>
<keyword evidence="3" id="KW-0479">Metal-binding</keyword>
<dbReference type="OrthoDB" id="9798107at2"/>
<dbReference type="AlphaFoldDB" id="A0A430B331"/>
<evidence type="ECO:0000256" key="3">
    <source>
        <dbReference type="PIRSR" id="PIRSR605502-1"/>
    </source>
</evidence>
<evidence type="ECO:0008006" key="6">
    <source>
        <dbReference type="Google" id="ProtNLM"/>
    </source>
</evidence>
<feature type="binding site" evidence="3">
    <location>
        <position position="279"/>
    </location>
    <ligand>
        <name>Mg(2+)</name>
        <dbReference type="ChEBI" id="CHEBI:18420"/>
        <label>1</label>
    </ligand>
</feature>
<dbReference type="RefSeq" id="WP_126811753.1">
    <property type="nucleotide sequence ID" value="NZ_NGKC01000001.1"/>
</dbReference>
<dbReference type="Proteomes" id="UP000286773">
    <property type="component" value="Unassembled WGS sequence"/>
</dbReference>
<dbReference type="PANTHER" id="PTHR16222:SF24">
    <property type="entry name" value="ADP-RIBOSYLHYDROLASE ARH3"/>
    <property type="match status" value="1"/>
</dbReference>
<feature type="binding site" evidence="3">
    <location>
        <position position="281"/>
    </location>
    <ligand>
        <name>Mg(2+)</name>
        <dbReference type="ChEBI" id="CHEBI:18420"/>
        <label>1</label>
    </ligand>
</feature>
<gene>
    <name evidence="4" type="ORF">CBF27_01720</name>
</gene>
<protein>
    <recommendedName>
        <fullName evidence="6">ADP-ribosylglycohydrolase</fullName>
    </recommendedName>
</protein>
<keyword evidence="2" id="KW-0378">Hydrolase</keyword>
<dbReference type="GO" id="GO:0016787">
    <property type="term" value="F:hydrolase activity"/>
    <property type="evidence" value="ECO:0007669"/>
    <property type="project" value="UniProtKB-KW"/>
</dbReference>
<evidence type="ECO:0000313" key="5">
    <source>
        <dbReference type="Proteomes" id="UP000286773"/>
    </source>
</evidence>
<dbReference type="PANTHER" id="PTHR16222">
    <property type="entry name" value="ADP-RIBOSYLGLYCOHYDROLASE"/>
    <property type="match status" value="1"/>
</dbReference>
<dbReference type="InterPro" id="IPR005502">
    <property type="entry name" value="Ribosyl_crysJ1"/>
</dbReference>
<organism evidence="4 5">
    <name type="scientific">Vagococcus acidifermentans</name>
    <dbReference type="NCBI Taxonomy" id="564710"/>
    <lineage>
        <taxon>Bacteria</taxon>
        <taxon>Bacillati</taxon>
        <taxon>Bacillota</taxon>
        <taxon>Bacilli</taxon>
        <taxon>Lactobacillales</taxon>
        <taxon>Enterococcaceae</taxon>
        <taxon>Vagococcus</taxon>
    </lineage>
</organism>
<keyword evidence="5" id="KW-1185">Reference proteome</keyword>
<dbReference type="Gene3D" id="1.10.4080.10">
    <property type="entry name" value="ADP-ribosylation/Crystallin J1"/>
    <property type="match status" value="1"/>
</dbReference>
<dbReference type="InterPro" id="IPR050792">
    <property type="entry name" value="ADP-ribosylglycohydrolase"/>
</dbReference>
<evidence type="ECO:0000256" key="2">
    <source>
        <dbReference type="ARBA" id="ARBA00022801"/>
    </source>
</evidence>
<comment type="caution">
    <text evidence="4">The sequence shown here is derived from an EMBL/GenBank/DDBJ whole genome shotgun (WGS) entry which is preliminary data.</text>
</comment>
<proteinExistence type="inferred from homology"/>
<dbReference type="EMBL" id="NGKC01000001">
    <property type="protein sequence ID" value="RSU14719.1"/>
    <property type="molecule type" value="Genomic_DNA"/>
</dbReference>
<comment type="similarity">
    <text evidence="1">Belongs to the ADP-ribosylglycohydrolase family.</text>
</comment>
<accession>A0A430B331</accession>